<evidence type="ECO:0000256" key="2">
    <source>
        <dbReference type="ARBA" id="ARBA00010610"/>
    </source>
</evidence>
<comment type="similarity">
    <text evidence="2">Belongs to the histone-like protein H-NS family.</text>
</comment>
<evidence type="ECO:0000313" key="8">
    <source>
        <dbReference type="EMBL" id="BCU08344.1"/>
    </source>
</evidence>
<keyword evidence="5" id="KW-0175">Coiled coil</keyword>
<sequence length="110" mass="12679">MLSTEEQEEIRELMEQRRELDEKIEQLRSQARKQAIEQARSLIDSFNLTADDLFKTGRKGRVRGASESVQAEPRYRDPETGKTWTGRGRAPAWLTDKDDPRFKIGAAEEA</sequence>
<evidence type="ECO:0000256" key="5">
    <source>
        <dbReference type="SAM" id="Coils"/>
    </source>
</evidence>
<feature type="domain" description="DNA-binding protein H-NS-like C-terminal" evidence="7">
    <location>
        <begin position="65"/>
        <end position="104"/>
    </location>
</feature>
<feature type="region of interest" description="Disordered" evidence="6">
    <location>
        <begin position="59"/>
        <end position="110"/>
    </location>
</feature>
<proteinExistence type="inferred from homology"/>
<geneLocation type="plasmid" evidence="8 9">
    <name>pAt1</name>
</geneLocation>
<keyword evidence="3" id="KW-0963">Cytoplasm</keyword>
<keyword evidence="9" id="KW-1185">Reference proteome</keyword>
<name>A0ABM7QQQ6_9GAMM</name>
<accession>A0ABM7QQQ6</accession>
<evidence type="ECO:0000256" key="6">
    <source>
        <dbReference type="SAM" id="MobiDB-lite"/>
    </source>
</evidence>
<gene>
    <name evidence="8" type="ORF">Atep_30210</name>
</gene>
<dbReference type="PANTHER" id="PTHR38097">
    <property type="match status" value="1"/>
</dbReference>
<dbReference type="EMBL" id="AP024564">
    <property type="protein sequence ID" value="BCU08344.1"/>
    <property type="molecule type" value="Genomic_DNA"/>
</dbReference>
<dbReference type="Proteomes" id="UP000680679">
    <property type="component" value="Plasmid pAt1"/>
</dbReference>
<dbReference type="Gene3D" id="4.10.430.30">
    <property type="match status" value="1"/>
</dbReference>
<reference evidence="8 9" key="1">
    <citation type="submission" date="2021-04" db="EMBL/GenBank/DDBJ databases">
        <title>Complete genome sequencing of Allochromatium tepidum strain NZ.</title>
        <authorList>
            <person name="Tsukatani Y."/>
            <person name="Mori H."/>
        </authorList>
    </citation>
    <scope>NUCLEOTIDE SEQUENCE [LARGE SCALE GENOMIC DNA]</scope>
    <source>
        <strain evidence="8 9">NZ</strain>
        <plasmid evidence="8 9">pAt1</plasmid>
    </source>
</reference>
<comment type="subcellular location">
    <subcellularLocation>
        <location evidence="1">Cytoplasm</location>
        <location evidence="1">Nucleoid</location>
    </subcellularLocation>
</comment>
<organism evidence="8 9">
    <name type="scientific">Allochromatium tepidum</name>
    <dbReference type="NCBI Taxonomy" id="553982"/>
    <lineage>
        <taxon>Bacteria</taxon>
        <taxon>Pseudomonadati</taxon>
        <taxon>Pseudomonadota</taxon>
        <taxon>Gammaproteobacteria</taxon>
        <taxon>Chromatiales</taxon>
        <taxon>Chromatiaceae</taxon>
        <taxon>Allochromatium</taxon>
    </lineage>
</organism>
<dbReference type="SMART" id="SM00528">
    <property type="entry name" value="HNS"/>
    <property type="match status" value="1"/>
</dbReference>
<evidence type="ECO:0000259" key="7">
    <source>
        <dbReference type="SMART" id="SM00528"/>
    </source>
</evidence>
<evidence type="ECO:0000256" key="4">
    <source>
        <dbReference type="ARBA" id="ARBA00023125"/>
    </source>
</evidence>
<dbReference type="SUPFAM" id="SSF81273">
    <property type="entry name" value="H-NS histone-like proteins"/>
    <property type="match status" value="1"/>
</dbReference>
<evidence type="ECO:0000313" key="9">
    <source>
        <dbReference type="Proteomes" id="UP000680679"/>
    </source>
</evidence>
<keyword evidence="8" id="KW-0614">Plasmid</keyword>
<dbReference type="PANTHER" id="PTHR38097:SF2">
    <property type="entry name" value="DNA-BINDING PROTEIN STPA"/>
    <property type="match status" value="1"/>
</dbReference>
<evidence type="ECO:0000256" key="1">
    <source>
        <dbReference type="ARBA" id="ARBA00004453"/>
    </source>
</evidence>
<dbReference type="Pfam" id="PF00816">
    <property type="entry name" value="Histone_HNS"/>
    <property type="match status" value="1"/>
</dbReference>
<evidence type="ECO:0000256" key="3">
    <source>
        <dbReference type="ARBA" id="ARBA00022490"/>
    </source>
</evidence>
<feature type="coiled-coil region" evidence="5">
    <location>
        <begin position="3"/>
        <end position="37"/>
    </location>
</feature>
<protein>
    <recommendedName>
        <fullName evidence="7">DNA-binding protein H-NS-like C-terminal domain-containing protein</fullName>
    </recommendedName>
</protein>
<dbReference type="InterPro" id="IPR027444">
    <property type="entry name" value="H-NS_C_dom"/>
</dbReference>
<keyword evidence="4" id="KW-0238">DNA-binding</keyword>